<dbReference type="InterPro" id="IPR000792">
    <property type="entry name" value="Tscrpt_reg_LuxR_C"/>
</dbReference>
<dbReference type="PROSITE" id="PS50043">
    <property type="entry name" value="HTH_LUXR_2"/>
    <property type="match status" value="1"/>
</dbReference>
<evidence type="ECO:0000256" key="1">
    <source>
        <dbReference type="ARBA" id="ARBA00022741"/>
    </source>
</evidence>
<keyword evidence="1" id="KW-0547">Nucleotide-binding</keyword>
<protein>
    <submittedName>
        <fullName evidence="4">AAA family ATPase</fullName>
    </submittedName>
</protein>
<gene>
    <name evidence="4" type="ORF">G3T36_08165</name>
</gene>
<dbReference type="GO" id="GO:0006355">
    <property type="term" value="P:regulation of DNA-templated transcription"/>
    <property type="evidence" value="ECO:0007669"/>
    <property type="project" value="InterPro"/>
</dbReference>
<dbReference type="SMART" id="SM00421">
    <property type="entry name" value="HTH_LUXR"/>
    <property type="match status" value="1"/>
</dbReference>
<dbReference type="InterPro" id="IPR041664">
    <property type="entry name" value="AAA_16"/>
</dbReference>
<dbReference type="GO" id="GO:0005737">
    <property type="term" value="C:cytoplasm"/>
    <property type="evidence" value="ECO:0007669"/>
    <property type="project" value="TreeGrafter"/>
</dbReference>
<dbReference type="InterPro" id="IPR016032">
    <property type="entry name" value="Sig_transdc_resp-reg_C-effctor"/>
</dbReference>
<sequence length="961" mass="102270">MTSHDEGRALRGRRVECEELDRLLAGAAAGHSEVLVLRGEAGVGKTALLDYVVHRADGFVVARATGVESEVELAYAVLLQLCTPFLDRIRHLPEPQQQALGTAFGSRTGEPPDRFLVGLAVLGLFAEVAETTPLLCVLDDAQWIDTASGQTLAFVARRLAAERIGMVFAVRDAVAADARDTDARGTGARDTDARGRGTPSDAFAGLPERHVHGLADADASALLDSVIVGPLDDRVRSRIIAEARGNPLALLELPRDLDAAELAFGIGSVDRAALTGRIERGFARRLDALPEPTRQLMLIAAAEPSGDVTVLWRAAALLGIPADAVEPAQEAGLLELGARVRFRHPLMRSAVYRAASERDRRRAHEVLAEAMSGDADSDYLAWHRAAAAAGLDEGIAAELEGSAVRAQARGGWAAAAAFLTRSMELTPDPRERARRALAAANARLQAGATDAAHAMLAIASAGPLSDLDDARAQLLAAEIAFASTRGRDAPSLLLRAAKRFEPLDADVARETYLDAFTAALFAGRLADGGGALDDVAHAIIDARWKDAGDEHPSACEPLLNGFAVLVTSGYASGVPLLRGALDAMRSDPLSDADALRWLWPAARAARAMGDDTSWLELTDRLVRLARGSGALAMLPIALTERFTVELFTGDLPAALALAAEADAVTEATGTALSPHIAFLRAAWGGGETEARALLEAARADVAARGEGLFLMGTELTTAVFLNAFGRYDEALVTAERAAEHPFELGLSTWVYPELIEAAVRSDHADRGASALGRLEEIARVSDTDWSLGVLARCRALLAGDSLAEDLYRESIERLGRTSIRMALARTRLLYGEWLRRGGRRMDAREQLRAAHEFFREAGMEGFAERTRHELAATGETVRARSVDTANQLTAQETLIARLAAEGRSNPEIGAQLFISPRTVEWHLGKVFTKLGVASRRGLRGSVVAPAGPGLGAVPVDARRAP</sequence>
<dbReference type="CDD" id="cd06170">
    <property type="entry name" value="LuxR_C_like"/>
    <property type="match status" value="1"/>
</dbReference>
<dbReference type="Pfam" id="PF00196">
    <property type="entry name" value="GerE"/>
    <property type="match status" value="1"/>
</dbReference>
<organism evidence="4 5">
    <name type="scientific">Leifsonia tongyongensis</name>
    <dbReference type="NCBI Taxonomy" id="1268043"/>
    <lineage>
        <taxon>Bacteria</taxon>
        <taxon>Bacillati</taxon>
        <taxon>Actinomycetota</taxon>
        <taxon>Actinomycetes</taxon>
        <taxon>Micrococcales</taxon>
        <taxon>Microbacteriaceae</taxon>
        <taxon>Leifsonia</taxon>
    </lineage>
</organism>
<keyword evidence="5" id="KW-1185">Reference proteome</keyword>
<dbReference type="InterPro" id="IPR027417">
    <property type="entry name" value="P-loop_NTPase"/>
</dbReference>
<evidence type="ECO:0000313" key="5">
    <source>
        <dbReference type="Proteomes" id="UP000474967"/>
    </source>
</evidence>
<proteinExistence type="predicted"/>
<dbReference type="InterPro" id="IPR036388">
    <property type="entry name" value="WH-like_DNA-bd_sf"/>
</dbReference>
<dbReference type="Proteomes" id="UP000474967">
    <property type="component" value="Unassembled WGS sequence"/>
</dbReference>
<dbReference type="GO" id="GO:0003677">
    <property type="term" value="F:DNA binding"/>
    <property type="evidence" value="ECO:0007669"/>
    <property type="project" value="InterPro"/>
</dbReference>
<feature type="domain" description="HTH luxR-type" evidence="3">
    <location>
        <begin position="881"/>
        <end position="946"/>
    </location>
</feature>
<dbReference type="PANTHER" id="PTHR16305:SF35">
    <property type="entry name" value="TRANSCRIPTIONAL ACTIVATOR DOMAIN"/>
    <property type="match status" value="1"/>
</dbReference>
<dbReference type="GO" id="GO:0005524">
    <property type="term" value="F:ATP binding"/>
    <property type="evidence" value="ECO:0007669"/>
    <property type="project" value="UniProtKB-KW"/>
</dbReference>
<dbReference type="EMBL" id="JAAGWY010000002">
    <property type="protein sequence ID" value="NEN05846.1"/>
    <property type="molecule type" value="Genomic_DNA"/>
</dbReference>
<reference evidence="4 5" key="1">
    <citation type="journal article" date="2014" name="J. Microbiol.">
        <title>Diaminobutyricibacter tongyongensis gen. nov., sp. nov. and Homoserinibacter gongjuensis gen. nov., sp. nov. belong to the family Microbacteriaceae.</title>
        <authorList>
            <person name="Kim S.J."/>
            <person name="Ahn J.H."/>
            <person name="Weon H.Y."/>
            <person name="Hamada M."/>
            <person name="Suzuki K."/>
            <person name="Kwon S.W."/>
        </authorList>
    </citation>
    <scope>NUCLEOTIDE SEQUENCE [LARGE SCALE GENOMIC DNA]</scope>
    <source>
        <strain evidence="4 5">NBRC 108724</strain>
    </source>
</reference>
<evidence type="ECO:0000256" key="2">
    <source>
        <dbReference type="ARBA" id="ARBA00022840"/>
    </source>
</evidence>
<accession>A0A6L9XX40</accession>
<dbReference type="PRINTS" id="PR00038">
    <property type="entry name" value="HTHLUXR"/>
</dbReference>
<dbReference type="PANTHER" id="PTHR16305">
    <property type="entry name" value="TESTICULAR SOLUBLE ADENYLYL CYCLASE"/>
    <property type="match status" value="1"/>
</dbReference>
<keyword evidence="2" id="KW-0067">ATP-binding</keyword>
<comment type="caution">
    <text evidence="4">The sequence shown here is derived from an EMBL/GenBank/DDBJ whole genome shotgun (WGS) entry which is preliminary data.</text>
</comment>
<dbReference type="SUPFAM" id="SSF52540">
    <property type="entry name" value="P-loop containing nucleoside triphosphate hydrolases"/>
    <property type="match status" value="1"/>
</dbReference>
<name>A0A6L9XX40_9MICO</name>
<dbReference type="Gene3D" id="1.10.10.10">
    <property type="entry name" value="Winged helix-like DNA-binding domain superfamily/Winged helix DNA-binding domain"/>
    <property type="match status" value="1"/>
</dbReference>
<dbReference type="SUPFAM" id="SSF46894">
    <property type="entry name" value="C-terminal effector domain of the bipartite response regulators"/>
    <property type="match status" value="1"/>
</dbReference>
<dbReference type="AlphaFoldDB" id="A0A6L9XX40"/>
<dbReference type="GO" id="GO:0004016">
    <property type="term" value="F:adenylate cyclase activity"/>
    <property type="evidence" value="ECO:0007669"/>
    <property type="project" value="TreeGrafter"/>
</dbReference>
<dbReference type="Gene3D" id="3.40.50.300">
    <property type="entry name" value="P-loop containing nucleotide triphosphate hydrolases"/>
    <property type="match status" value="1"/>
</dbReference>
<evidence type="ECO:0000313" key="4">
    <source>
        <dbReference type="EMBL" id="NEN05846.1"/>
    </source>
</evidence>
<evidence type="ECO:0000259" key="3">
    <source>
        <dbReference type="PROSITE" id="PS50043"/>
    </source>
</evidence>
<dbReference type="RefSeq" id="WP_163289197.1">
    <property type="nucleotide sequence ID" value="NZ_JAAGWY010000002.1"/>
</dbReference>
<dbReference type="Pfam" id="PF13191">
    <property type="entry name" value="AAA_16"/>
    <property type="match status" value="1"/>
</dbReference>